<dbReference type="EMBL" id="JAPDRK010000011">
    <property type="protein sequence ID" value="KAJ9607539.1"/>
    <property type="molecule type" value="Genomic_DNA"/>
</dbReference>
<dbReference type="Proteomes" id="UP001172673">
    <property type="component" value="Unassembled WGS sequence"/>
</dbReference>
<keyword evidence="2" id="KW-1185">Reference proteome</keyword>
<name>A0AA38X661_9EURO</name>
<protein>
    <submittedName>
        <fullName evidence="1">Uncharacterized protein</fullName>
    </submittedName>
</protein>
<sequence>MAVTRQTTRTSNNNKTSPTIKLRCIYPYPVAPAAAVRNKRSYRCLPALVTSPVTLTIRLGADRPKKGTVVRFTLRDGKAVKAEVVG</sequence>
<dbReference type="AlphaFoldDB" id="A0AA38X661"/>
<organism evidence="1 2">
    <name type="scientific">Cladophialophora chaetospira</name>
    <dbReference type="NCBI Taxonomy" id="386627"/>
    <lineage>
        <taxon>Eukaryota</taxon>
        <taxon>Fungi</taxon>
        <taxon>Dikarya</taxon>
        <taxon>Ascomycota</taxon>
        <taxon>Pezizomycotina</taxon>
        <taxon>Eurotiomycetes</taxon>
        <taxon>Chaetothyriomycetidae</taxon>
        <taxon>Chaetothyriales</taxon>
        <taxon>Herpotrichiellaceae</taxon>
        <taxon>Cladophialophora</taxon>
    </lineage>
</organism>
<reference evidence="1" key="1">
    <citation type="submission" date="2022-10" db="EMBL/GenBank/DDBJ databases">
        <title>Culturing micro-colonial fungi from biological soil crusts in the Mojave desert and describing Neophaeococcomyces mojavensis, and introducing the new genera and species Taxawa tesnikishii.</title>
        <authorList>
            <person name="Kurbessoian T."/>
            <person name="Stajich J.E."/>
        </authorList>
    </citation>
    <scope>NUCLEOTIDE SEQUENCE</scope>
    <source>
        <strain evidence="1">TK_41</strain>
    </source>
</reference>
<comment type="caution">
    <text evidence="1">The sequence shown here is derived from an EMBL/GenBank/DDBJ whole genome shotgun (WGS) entry which is preliminary data.</text>
</comment>
<gene>
    <name evidence="1" type="ORF">H2200_007617</name>
</gene>
<evidence type="ECO:0000313" key="2">
    <source>
        <dbReference type="Proteomes" id="UP001172673"/>
    </source>
</evidence>
<evidence type="ECO:0000313" key="1">
    <source>
        <dbReference type="EMBL" id="KAJ9607539.1"/>
    </source>
</evidence>
<proteinExistence type="predicted"/>
<accession>A0AA38X661</accession>